<dbReference type="RefSeq" id="WP_221029914.1">
    <property type="nucleotide sequence ID" value="NZ_CP139781.1"/>
</dbReference>
<proteinExistence type="predicted"/>
<keyword evidence="2" id="KW-1133">Transmembrane helix</keyword>
<name>A0ABZ1CCM1_9BACT</name>
<gene>
    <name evidence="3" type="ORF">K1X11_008235</name>
</gene>
<dbReference type="EMBL" id="CP139781">
    <property type="protein sequence ID" value="WRQ89395.1"/>
    <property type="molecule type" value="Genomic_DNA"/>
</dbReference>
<protein>
    <submittedName>
        <fullName evidence="3">Uncharacterized protein</fullName>
    </submittedName>
</protein>
<reference evidence="3 4" key="1">
    <citation type="submission" date="2021-08" db="EMBL/GenBank/DDBJ databases">
        <authorList>
            <person name="Zhang D."/>
            <person name="Zhang A."/>
            <person name="Wang L."/>
        </authorList>
    </citation>
    <scope>NUCLEOTIDE SEQUENCE [LARGE SCALE GENOMIC DNA]</scope>
    <source>
        <strain evidence="3 4">WL0086</strain>
    </source>
</reference>
<keyword evidence="2" id="KW-0812">Transmembrane</keyword>
<dbReference type="Proteomes" id="UP000738431">
    <property type="component" value="Chromosome"/>
</dbReference>
<feature type="transmembrane region" description="Helical" evidence="2">
    <location>
        <begin position="12"/>
        <end position="29"/>
    </location>
</feature>
<keyword evidence="2" id="KW-0472">Membrane</keyword>
<organism evidence="3 4">
    <name type="scientific">Actomonas aquatica</name>
    <dbReference type="NCBI Taxonomy" id="2866162"/>
    <lineage>
        <taxon>Bacteria</taxon>
        <taxon>Pseudomonadati</taxon>
        <taxon>Verrucomicrobiota</taxon>
        <taxon>Opitutia</taxon>
        <taxon>Opitutales</taxon>
        <taxon>Opitutaceae</taxon>
        <taxon>Actomonas</taxon>
    </lineage>
</organism>
<keyword evidence="4" id="KW-1185">Reference proteome</keyword>
<feature type="region of interest" description="Disordered" evidence="1">
    <location>
        <begin position="39"/>
        <end position="76"/>
    </location>
</feature>
<evidence type="ECO:0000313" key="3">
    <source>
        <dbReference type="EMBL" id="WRQ89395.1"/>
    </source>
</evidence>
<sequence>MPLILAELSFDAVVFAGVMGSLGAAMWLYNEGRKAFGHNPPLHRSYVGREEYDRDQKDNAKRHDGAKESRDKMHNQLTDAKSEIAGLKANQTATNQWLHRIDTKIDQLLSQKR</sequence>
<feature type="compositionally biased region" description="Basic and acidic residues" evidence="1">
    <location>
        <begin position="47"/>
        <end position="74"/>
    </location>
</feature>
<evidence type="ECO:0000256" key="2">
    <source>
        <dbReference type="SAM" id="Phobius"/>
    </source>
</evidence>
<accession>A0ABZ1CCM1</accession>
<evidence type="ECO:0000256" key="1">
    <source>
        <dbReference type="SAM" id="MobiDB-lite"/>
    </source>
</evidence>
<evidence type="ECO:0000313" key="4">
    <source>
        <dbReference type="Proteomes" id="UP000738431"/>
    </source>
</evidence>
<reference evidence="3 4" key="2">
    <citation type="submission" date="2023-12" db="EMBL/GenBank/DDBJ databases">
        <title>Description of an unclassified Opitutus bacterium of Verrucomicrobiota.</title>
        <authorList>
            <person name="Zhang D.-F."/>
        </authorList>
    </citation>
    <scope>NUCLEOTIDE SEQUENCE [LARGE SCALE GENOMIC DNA]</scope>
    <source>
        <strain evidence="3 4">WL0086</strain>
    </source>
</reference>